<dbReference type="Gene3D" id="1.50.10.20">
    <property type="match status" value="2"/>
</dbReference>
<proteinExistence type="predicted"/>
<keyword evidence="2" id="KW-1185">Reference proteome</keyword>
<dbReference type="GO" id="GO:0005975">
    <property type="term" value="P:carbohydrate metabolic process"/>
    <property type="evidence" value="ECO:0007669"/>
    <property type="project" value="InterPro"/>
</dbReference>
<dbReference type="InterPro" id="IPR008928">
    <property type="entry name" value="6-hairpin_glycosidase_sf"/>
</dbReference>
<dbReference type="SUPFAM" id="SSF48208">
    <property type="entry name" value="Six-hairpin glycosidases"/>
    <property type="match status" value="1"/>
</dbReference>
<keyword evidence="1" id="KW-0326">Glycosidase</keyword>
<accession>A0A128A0S8</accession>
<dbReference type="GO" id="GO:0016798">
    <property type="term" value="F:hydrolase activity, acting on glycosyl bonds"/>
    <property type="evidence" value="ECO:0007669"/>
    <property type="project" value="UniProtKB-KW"/>
</dbReference>
<organism evidence="1 2">
    <name type="scientific">Nitrosotalea devaniterrae</name>
    <dbReference type="NCBI Taxonomy" id="1078905"/>
    <lineage>
        <taxon>Archaea</taxon>
        <taxon>Nitrososphaerota</taxon>
        <taxon>Nitrososphaeria</taxon>
        <taxon>Nitrosotaleales</taxon>
        <taxon>Nitrosotaleaceae</taxon>
        <taxon>Nitrosotalea</taxon>
    </lineage>
</organism>
<dbReference type="EMBL" id="LN890280">
    <property type="protein sequence ID" value="CUR50964.1"/>
    <property type="molecule type" value="Genomic_DNA"/>
</dbReference>
<evidence type="ECO:0000313" key="2">
    <source>
        <dbReference type="Proteomes" id="UP000196239"/>
    </source>
</evidence>
<protein>
    <submittedName>
        <fullName evidence="1">Glycosidase</fullName>
    </submittedName>
</protein>
<reference evidence="2" key="1">
    <citation type="submission" date="2015-10" db="EMBL/GenBank/DDBJ databases">
        <authorList>
            <person name="Lehtovirta-Morley L.E."/>
            <person name="Vieille C."/>
        </authorList>
    </citation>
    <scope>NUCLEOTIDE SEQUENCE [LARGE SCALE GENOMIC DNA]</scope>
</reference>
<dbReference type="AlphaFoldDB" id="A0A128A0S8"/>
<dbReference type="Proteomes" id="UP000196239">
    <property type="component" value="Chromosome 1"/>
</dbReference>
<name>A0A128A0S8_9ARCH</name>
<evidence type="ECO:0000313" key="1">
    <source>
        <dbReference type="EMBL" id="CUR50964.1"/>
    </source>
</evidence>
<gene>
    <name evidence="1" type="ORF">NDEV_0199</name>
</gene>
<sequence>MKDVQLALDSAVKFLLGPSSIDDSTTKAKSGFYGFQNTTKPMRETDKPFIFYEISGYGINLLLKLYKWYNDPKFLDLAKKTGESILLGQVNSNNPKTNGAFFDRFYPDSGNFFETFHVYPNAVCAGALCELYHETKDKRFLESARKTTKWLFEMLERKDDKCIGFKEFFSQSEKSDKVYPYESICIPFILLKFQNDLEISEEQKKDLDSAISWGVQSQTSEGVFPFFYQPLQNKFNETAYSHFTIYPLYNLMGFPLSELEDMGQRGCFAAFQKCVNWLTKVQDVDGGFYTYYHKDGHVWHKQSPPIGQALCSFVHLYEKTGEKKFLDAATKAANWLVTNQLKDSQFAGAFYWVYPNKHLSGLQKKIAYAKERVVGKISSSEYVSDVTVLLDKIPIWPVQFAIEGLYRFNNLQGLS</sequence>
<keyword evidence="1" id="KW-0378">Hydrolase</keyword>
<dbReference type="KEGG" id="ndv:NDEV_0199"/>